<name>A0A3N0XRH9_ANAGA</name>
<feature type="region of interest" description="Disordered" evidence="1">
    <location>
        <begin position="155"/>
        <end position="196"/>
    </location>
</feature>
<evidence type="ECO:0000313" key="3">
    <source>
        <dbReference type="Proteomes" id="UP000281406"/>
    </source>
</evidence>
<organism evidence="2 3">
    <name type="scientific">Anabarilius grahami</name>
    <name type="common">Kanglang fish</name>
    <name type="synonym">Barilius grahami</name>
    <dbReference type="NCBI Taxonomy" id="495550"/>
    <lineage>
        <taxon>Eukaryota</taxon>
        <taxon>Metazoa</taxon>
        <taxon>Chordata</taxon>
        <taxon>Craniata</taxon>
        <taxon>Vertebrata</taxon>
        <taxon>Euteleostomi</taxon>
        <taxon>Actinopterygii</taxon>
        <taxon>Neopterygii</taxon>
        <taxon>Teleostei</taxon>
        <taxon>Ostariophysi</taxon>
        <taxon>Cypriniformes</taxon>
        <taxon>Xenocyprididae</taxon>
        <taxon>Xenocypridinae</taxon>
        <taxon>Xenocypridinae incertae sedis</taxon>
        <taxon>Anabarilius</taxon>
    </lineage>
</organism>
<keyword evidence="3" id="KW-1185">Reference proteome</keyword>
<dbReference type="PANTHER" id="PTHR10663">
    <property type="entry name" value="GUANYL-NUCLEOTIDE EXCHANGE FACTOR"/>
    <property type="match status" value="1"/>
</dbReference>
<evidence type="ECO:0000313" key="2">
    <source>
        <dbReference type="EMBL" id="ROI83762.1"/>
    </source>
</evidence>
<proteinExistence type="predicted"/>
<evidence type="ECO:0000256" key="1">
    <source>
        <dbReference type="SAM" id="MobiDB-lite"/>
    </source>
</evidence>
<dbReference type="AlphaFoldDB" id="A0A3N0XRH9"/>
<dbReference type="EMBL" id="RJVU01067364">
    <property type="protein sequence ID" value="ROI83762.1"/>
    <property type="molecule type" value="Genomic_DNA"/>
</dbReference>
<dbReference type="PANTHER" id="PTHR10663:SF334">
    <property type="entry name" value="PH AND SEC7 DOMAIN-CONTAINING PROTEIN 1"/>
    <property type="match status" value="1"/>
</dbReference>
<comment type="caution">
    <text evidence="2">The sequence shown here is derived from an EMBL/GenBank/DDBJ whole genome shotgun (WGS) entry which is preliminary data.</text>
</comment>
<reference evidence="2 3" key="1">
    <citation type="submission" date="2018-10" db="EMBL/GenBank/DDBJ databases">
        <title>Genome assembly for a Yunnan-Guizhou Plateau 3E fish, Anabarilius grahami (Regan), and its evolutionary and genetic applications.</title>
        <authorList>
            <person name="Jiang W."/>
        </authorList>
    </citation>
    <scope>NUCLEOTIDE SEQUENCE [LARGE SCALE GENOMIC DNA]</scope>
    <source>
        <strain evidence="2">AG-KIZ</strain>
        <tissue evidence="2">Muscle</tissue>
    </source>
</reference>
<dbReference type="Proteomes" id="UP000281406">
    <property type="component" value="Unassembled WGS sequence"/>
</dbReference>
<gene>
    <name evidence="2" type="ORF">DPX16_14704</name>
</gene>
<dbReference type="OrthoDB" id="2157641at2759"/>
<accession>A0A3N0XRH9</accession>
<feature type="compositionally biased region" description="Polar residues" evidence="1">
    <location>
        <begin position="155"/>
        <end position="183"/>
    </location>
</feature>
<sequence length="196" mass="21824">MRIVSNGVQPYIVQTGVDTDGEIQEEVTTFRMKLDVSEWPRDHFINDHPALKSPILVRGPRRRSGDSLDTFSRHFENIMESHRAKGTSYSSLDSLDPLTSSTQTVLTFDLPTLTPQVQGQIYQSVRQIVELSFAPLAHIEMPSLSESVLTITGDTDATRAPSSERLSSGSDDRNGQSWQSNPPLSMPRFVSFSSLK</sequence>
<protein>
    <submittedName>
        <fullName evidence="2">PH and SEC7 domain-containing protein 1</fullName>
    </submittedName>
</protein>